<dbReference type="Pfam" id="PF26178">
    <property type="entry name" value="PI-PLC_cat"/>
    <property type="match status" value="1"/>
</dbReference>
<organism evidence="1 2">
    <name type="scientific">Digitaria exilis</name>
    <dbReference type="NCBI Taxonomy" id="1010633"/>
    <lineage>
        <taxon>Eukaryota</taxon>
        <taxon>Viridiplantae</taxon>
        <taxon>Streptophyta</taxon>
        <taxon>Embryophyta</taxon>
        <taxon>Tracheophyta</taxon>
        <taxon>Spermatophyta</taxon>
        <taxon>Magnoliopsida</taxon>
        <taxon>Liliopsida</taxon>
        <taxon>Poales</taxon>
        <taxon>Poaceae</taxon>
        <taxon>PACMAD clade</taxon>
        <taxon>Panicoideae</taxon>
        <taxon>Panicodae</taxon>
        <taxon>Paniceae</taxon>
        <taxon>Anthephorinae</taxon>
        <taxon>Digitaria</taxon>
    </lineage>
</organism>
<proteinExistence type="predicted"/>
<keyword evidence="2" id="KW-1185">Reference proteome</keyword>
<reference evidence="1" key="1">
    <citation type="submission" date="2020-07" db="EMBL/GenBank/DDBJ databases">
        <title>Genome sequence and genetic diversity analysis of an under-domesticated orphan crop, white fonio (Digitaria exilis).</title>
        <authorList>
            <person name="Bennetzen J.L."/>
            <person name="Chen S."/>
            <person name="Ma X."/>
            <person name="Wang X."/>
            <person name="Yssel A.E.J."/>
            <person name="Chaluvadi S.R."/>
            <person name="Johnson M."/>
            <person name="Gangashetty P."/>
            <person name="Hamidou F."/>
            <person name="Sanogo M.D."/>
            <person name="Zwaenepoel A."/>
            <person name="Wallace J."/>
            <person name="Van De Peer Y."/>
            <person name="Van Deynze A."/>
        </authorList>
    </citation>
    <scope>NUCLEOTIDE SEQUENCE</scope>
    <source>
        <tissue evidence="1">Leaves</tissue>
    </source>
</reference>
<accession>A0A835BJE0</accession>
<dbReference type="PANTHER" id="PTHR13593">
    <property type="match status" value="1"/>
</dbReference>
<comment type="caution">
    <text evidence="1">The sequence shown here is derived from an EMBL/GenBank/DDBJ whole genome shotgun (WGS) entry which is preliminary data.</text>
</comment>
<name>A0A835BJE0_9POAL</name>
<dbReference type="InterPro" id="IPR017946">
    <property type="entry name" value="PLC-like_Pdiesterase_TIM-brl"/>
</dbReference>
<dbReference type="Gene3D" id="3.20.20.190">
    <property type="entry name" value="Phosphatidylinositol (PI) phosphodiesterase"/>
    <property type="match status" value="1"/>
</dbReference>
<sequence>MLDVYDYDNDIWLCHSKRECNGRSAFEPAIYTLREIEAFLLMNPSEIVTLILEDHISSQDGLTKLFDKSGLRKYWFPVQDMPRNGEDWPIVSNMIRNNRRLLVFTSNRSKESSEGVAYQWNYMVENQYGDVGMNHEACNNRSESPFLYNRTRSLVLVNYFRTVALPWTASTEHSHGLMDVLKICHIAAGNRWANFLAVDFYKRSEGGGVFQDTDMLNGRLICGCNDVYACRVRSLSNPSFTF</sequence>
<dbReference type="InterPro" id="IPR051057">
    <property type="entry name" value="PI-PLC_domain"/>
</dbReference>
<dbReference type="OrthoDB" id="638704at2759"/>
<dbReference type="PANTHER" id="PTHR13593:SF115">
    <property type="entry name" value="PHOSPHATIDYLINOSITOL-SPECIFIC PHOSPHOLIPASE C X DOMAIN-CONTAINING PROTEIN"/>
    <property type="match status" value="1"/>
</dbReference>
<dbReference type="GO" id="GO:0006629">
    <property type="term" value="P:lipid metabolic process"/>
    <property type="evidence" value="ECO:0007669"/>
    <property type="project" value="InterPro"/>
</dbReference>
<dbReference type="AlphaFoldDB" id="A0A835BJE0"/>
<dbReference type="EMBL" id="JACEFO010001972">
    <property type="protein sequence ID" value="KAF8690684.1"/>
    <property type="molecule type" value="Genomic_DNA"/>
</dbReference>
<dbReference type="SUPFAM" id="SSF51695">
    <property type="entry name" value="PLC-like phosphodiesterases"/>
    <property type="match status" value="1"/>
</dbReference>
<protein>
    <submittedName>
        <fullName evidence="1">Uncharacterized protein</fullName>
    </submittedName>
</protein>
<dbReference type="Proteomes" id="UP000636709">
    <property type="component" value="Unassembled WGS sequence"/>
</dbReference>
<gene>
    <name evidence="1" type="ORF">HU200_041059</name>
</gene>
<dbReference type="GO" id="GO:0008081">
    <property type="term" value="F:phosphoric diester hydrolase activity"/>
    <property type="evidence" value="ECO:0007669"/>
    <property type="project" value="InterPro"/>
</dbReference>
<evidence type="ECO:0000313" key="2">
    <source>
        <dbReference type="Proteomes" id="UP000636709"/>
    </source>
</evidence>
<evidence type="ECO:0000313" key="1">
    <source>
        <dbReference type="EMBL" id="KAF8690684.1"/>
    </source>
</evidence>